<reference evidence="1" key="1">
    <citation type="journal article" date="2015" name="Nature">
        <title>Complex archaea that bridge the gap between prokaryotes and eukaryotes.</title>
        <authorList>
            <person name="Spang A."/>
            <person name="Saw J.H."/>
            <person name="Jorgensen S.L."/>
            <person name="Zaremba-Niedzwiedzka K."/>
            <person name="Martijn J."/>
            <person name="Lind A.E."/>
            <person name="van Eijk R."/>
            <person name="Schleper C."/>
            <person name="Guy L."/>
            <person name="Ettema T.J."/>
        </authorList>
    </citation>
    <scope>NUCLEOTIDE SEQUENCE</scope>
</reference>
<organism evidence="1">
    <name type="scientific">marine sediment metagenome</name>
    <dbReference type="NCBI Taxonomy" id="412755"/>
    <lineage>
        <taxon>unclassified sequences</taxon>
        <taxon>metagenomes</taxon>
        <taxon>ecological metagenomes</taxon>
    </lineage>
</organism>
<evidence type="ECO:0000313" key="1">
    <source>
        <dbReference type="EMBL" id="KKL64063.1"/>
    </source>
</evidence>
<dbReference type="EMBL" id="LAZR01027960">
    <property type="protein sequence ID" value="KKL64063.1"/>
    <property type="molecule type" value="Genomic_DNA"/>
</dbReference>
<sequence>MIKIKKKEIVYIKEKVYEKDILSEEVININSKIDFSLYLFEDIEIEEDVILEDIFKFIKCDKDNLEKIFS</sequence>
<name>A0A0F9DQI3_9ZZZZ</name>
<dbReference type="AlphaFoldDB" id="A0A0F9DQI3"/>
<proteinExistence type="predicted"/>
<accession>A0A0F9DQI3</accession>
<comment type="caution">
    <text evidence="1">The sequence shown here is derived from an EMBL/GenBank/DDBJ whole genome shotgun (WGS) entry which is preliminary data.</text>
</comment>
<gene>
    <name evidence="1" type="ORF">LCGC14_2168820</name>
</gene>
<feature type="non-terminal residue" evidence="1">
    <location>
        <position position="70"/>
    </location>
</feature>
<protein>
    <submittedName>
        <fullName evidence="1">Uncharacterized protein</fullName>
    </submittedName>
</protein>